<comment type="caution">
    <text evidence="1">The sequence shown here is derived from an EMBL/GenBank/DDBJ whole genome shotgun (WGS) entry which is preliminary data.</text>
</comment>
<proteinExistence type="predicted"/>
<gene>
    <name evidence="1" type="ORF">CARN7_1835</name>
</gene>
<protein>
    <submittedName>
        <fullName evidence="1">Uncharacterized protein</fullName>
    </submittedName>
</protein>
<name>E6QUV2_9ZZZZ</name>
<dbReference type="AlphaFoldDB" id="E6QUV2"/>
<organism evidence="1">
    <name type="scientific">mine drainage metagenome</name>
    <dbReference type="NCBI Taxonomy" id="410659"/>
    <lineage>
        <taxon>unclassified sequences</taxon>
        <taxon>metagenomes</taxon>
        <taxon>ecological metagenomes</taxon>
    </lineage>
</organism>
<sequence length="62" mass="7064">MIPNCAEFYETHQLQGNIGTMQSLIVATQAKYNRQKIPHHMTAASFLRKTHCITVYLSRLTG</sequence>
<accession>E6QUV2</accession>
<dbReference type="EMBL" id="CABR01000120">
    <property type="protein sequence ID" value="CBI11025.1"/>
    <property type="molecule type" value="Genomic_DNA"/>
</dbReference>
<reference evidence="1" key="1">
    <citation type="submission" date="2009-10" db="EMBL/GenBank/DDBJ databases">
        <title>Diversity of trophic interactions inside an arsenic-rich microbial ecosystem.</title>
        <authorList>
            <person name="Bertin P.N."/>
            <person name="Heinrich-Salmeron A."/>
            <person name="Pelletier E."/>
            <person name="Goulhen-Chollet F."/>
            <person name="Arsene-Ploetze F."/>
            <person name="Gallien S."/>
            <person name="Calteau A."/>
            <person name="Vallenet D."/>
            <person name="Casiot C."/>
            <person name="Chane-Woon-Ming B."/>
            <person name="Giloteaux L."/>
            <person name="Barakat M."/>
            <person name="Bonnefoy V."/>
            <person name="Bruneel O."/>
            <person name="Chandler M."/>
            <person name="Cleiss J."/>
            <person name="Duran R."/>
            <person name="Elbaz-Poulichet F."/>
            <person name="Fonknechten N."/>
            <person name="Lauga B."/>
            <person name="Mornico D."/>
            <person name="Ortet P."/>
            <person name="Schaeffer C."/>
            <person name="Siguier P."/>
            <person name="Alexander Thil Smith A."/>
            <person name="Van Dorsselaer A."/>
            <person name="Weissenbach J."/>
            <person name="Medigue C."/>
            <person name="Le Paslier D."/>
        </authorList>
    </citation>
    <scope>NUCLEOTIDE SEQUENCE</scope>
</reference>
<evidence type="ECO:0000313" key="1">
    <source>
        <dbReference type="EMBL" id="CBI11025.1"/>
    </source>
</evidence>